<sequence length="130" mass="14423">MKTIRISMLLAFLSSPIFIFSNFKPQSYQPVQTSVQADAAQNRLQIVADRHPPVPLMIRFTDESDGQLIHEQLVPAGSATVQVNLNLNALPAGHYRVEVSDHSRIQASLIRLSPSVNPSLNRQIDVLPID</sequence>
<evidence type="ECO:0000256" key="1">
    <source>
        <dbReference type="SAM" id="SignalP"/>
    </source>
</evidence>
<evidence type="ECO:0008006" key="4">
    <source>
        <dbReference type="Google" id="ProtNLM"/>
    </source>
</evidence>
<keyword evidence="3" id="KW-1185">Reference proteome</keyword>
<comment type="caution">
    <text evidence="2">The sequence shown here is derived from an EMBL/GenBank/DDBJ whole genome shotgun (WGS) entry which is preliminary data.</text>
</comment>
<evidence type="ECO:0000313" key="2">
    <source>
        <dbReference type="EMBL" id="MBC3792369.1"/>
    </source>
</evidence>
<accession>A0ABR6W728</accession>
<feature type="chain" id="PRO_5046973400" description="Secretion system C-terminal sorting domain-containing protein" evidence="1">
    <location>
        <begin position="20"/>
        <end position="130"/>
    </location>
</feature>
<proteinExistence type="predicted"/>
<feature type="signal peptide" evidence="1">
    <location>
        <begin position="1"/>
        <end position="19"/>
    </location>
</feature>
<evidence type="ECO:0000313" key="3">
    <source>
        <dbReference type="Proteomes" id="UP000700732"/>
    </source>
</evidence>
<name>A0ABR6W728_9BACT</name>
<keyword evidence="1" id="KW-0732">Signal</keyword>
<gene>
    <name evidence="2" type="ORF">FH603_2881</name>
</gene>
<reference evidence="2 3" key="1">
    <citation type="submission" date="2019-06" db="EMBL/GenBank/DDBJ databases">
        <title>Spirosoma utsteinense sp. nov. isolated from Antarctic ice-free soils.</title>
        <authorList>
            <person name="Tahon G."/>
        </authorList>
    </citation>
    <scope>NUCLEOTIDE SEQUENCE [LARGE SCALE GENOMIC DNA]</scope>
    <source>
        <strain evidence="2 3">LMG 31447</strain>
    </source>
</reference>
<protein>
    <recommendedName>
        <fullName evidence="4">Secretion system C-terminal sorting domain-containing protein</fullName>
    </recommendedName>
</protein>
<dbReference type="EMBL" id="VFIA01000015">
    <property type="protein sequence ID" value="MBC3792369.1"/>
    <property type="molecule type" value="Genomic_DNA"/>
</dbReference>
<organism evidence="2 3">
    <name type="scientific">Spirosoma utsteinense</name>
    <dbReference type="NCBI Taxonomy" id="2585773"/>
    <lineage>
        <taxon>Bacteria</taxon>
        <taxon>Pseudomonadati</taxon>
        <taxon>Bacteroidota</taxon>
        <taxon>Cytophagia</taxon>
        <taxon>Cytophagales</taxon>
        <taxon>Cytophagaceae</taxon>
        <taxon>Spirosoma</taxon>
    </lineage>
</organism>
<dbReference type="RefSeq" id="WP_186738146.1">
    <property type="nucleotide sequence ID" value="NZ_VFIA01000015.1"/>
</dbReference>
<dbReference type="Proteomes" id="UP000700732">
    <property type="component" value="Unassembled WGS sequence"/>
</dbReference>